<keyword evidence="2" id="KW-0812">Transmembrane</keyword>
<dbReference type="AlphaFoldDB" id="B9W4B1"/>
<evidence type="ECO:0000256" key="2">
    <source>
        <dbReference type="SAM" id="Phobius"/>
    </source>
</evidence>
<feature type="transmembrane region" description="Helical" evidence="2">
    <location>
        <begin position="383"/>
        <end position="402"/>
    </location>
</feature>
<protein>
    <submittedName>
        <fullName evidence="3">Putative envelope protein ODV-E56</fullName>
    </submittedName>
</protein>
<sequence length="425" mass="48900">ARGLDEFAKTLAEGGEKALIEEETEKVFQKSLKFNPQEFSAIFDESKSLQQEGGRWKLNGVSSEEIASKMRSGELIELFEKMDVNVGDRLNLLEKQKTFREIIHDCPELHLTELDEKFEKVAKNVEELNQNVEKLTEMNESLQKKFLEKAEKANWITLPKVLLTGAVLLGLIATIVKNMNDMKGCYLYRMIDGQLEKYKIKSRSTNKNIPDDFLRSHTVRDYTDLRKPSNYLDNCTNLTLKIRQVFKNSESSSSDSVSKSKLIEIFDGKSNPSRDEIKRYIREKTKDLQDHFKRNPVLVSAPLDLLYNDEKMNCVACDPSAPIDSLNYTTRDGLPTNETLHCIDNVTIYEAFKNFGEDAIDDIVDDFSDLLGWKRLILTIGKFLLLFVVLYIIGNFAVIYFTNTQHYKRLEEEESEIQMKPLKAA</sequence>
<keyword evidence="3" id="KW-0946">Virion</keyword>
<proteinExistence type="evidence at transcript level"/>
<name>B9W4B1_9HYME</name>
<reference evidence="3" key="1">
    <citation type="journal article" date="2009" name="Science">
        <title>Polydnaviruses of Braconid Wasps Derive from an Ancestral Nudivirus.</title>
        <authorList>
            <person name="Bezier A."/>
            <person name="Annaheim M."/>
            <person name="Herbiniere J."/>
            <person name="Wetterwald C."/>
            <person name="Gyapay G."/>
            <person name="Bernard-Samain S."/>
            <person name="Wincker P."/>
            <person name="Roditi I."/>
            <person name="Heller M."/>
            <person name="Belgahzi M."/>
            <person name="Pfister-Wilhem R."/>
            <person name="Periquet G."/>
            <person name="Dupuy C."/>
            <person name="Huguet E."/>
            <person name="Volkoff A.N."/>
            <person name="Lanzrein B."/>
            <person name="Drezen J.M."/>
        </authorList>
    </citation>
    <scope>NUCLEOTIDE SEQUENCE</scope>
    <source>
        <tissue evidence="3">Ovary</tissue>
    </source>
</reference>
<feature type="non-terminal residue" evidence="3">
    <location>
        <position position="1"/>
    </location>
</feature>
<feature type="coiled-coil region" evidence="1">
    <location>
        <begin position="111"/>
        <end position="152"/>
    </location>
</feature>
<keyword evidence="2" id="KW-0472">Membrane</keyword>
<dbReference type="EMBL" id="FM201587">
    <property type="protein sequence ID" value="CAR40195.1"/>
    <property type="molecule type" value="mRNA"/>
</dbReference>
<feature type="transmembrane region" description="Helical" evidence="2">
    <location>
        <begin position="155"/>
        <end position="176"/>
    </location>
</feature>
<gene>
    <name evidence="3" type="primary">odv-e56</name>
</gene>
<keyword evidence="1" id="KW-0175">Coiled coil</keyword>
<organism evidence="3">
    <name type="scientific">Chelonus inanitus</name>
    <dbReference type="NCBI Taxonomy" id="49201"/>
    <lineage>
        <taxon>Eukaryota</taxon>
        <taxon>Metazoa</taxon>
        <taxon>Ecdysozoa</taxon>
        <taxon>Arthropoda</taxon>
        <taxon>Hexapoda</taxon>
        <taxon>Insecta</taxon>
        <taxon>Pterygota</taxon>
        <taxon>Neoptera</taxon>
        <taxon>Endopterygota</taxon>
        <taxon>Hymenoptera</taxon>
        <taxon>Apocrita</taxon>
        <taxon>Ichneumonoidea</taxon>
        <taxon>Braconidae</taxon>
        <taxon>Cheloninae</taxon>
        <taxon>Chelonus</taxon>
    </lineage>
</organism>
<accession>B9W4B1</accession>
<evidence type="ECO:0000256" key="1">
    <source>
        <dbReference type="SAM" id="Coils"/>
    </source>
</evidence>
<keyword evidence="2" id="KW-1133">Transmembrane helix</keyword>
<evidence type="ECO:0000313" key="3">
    <source>
        <dbReference type="EMBL" id="CAR40195.1"/>
    </source>
</evidence>
<keyword evidence="3" id="KW-0261">Viral envelope protein</keyword>